<dbReference type="PROSITE" id="PS50110">
    <property type="entry name" value="RESPONSE_REGULATORY"/>
    <property type="match status" value="1"/>
</dbReference>
<dbReference type="Gene3D" id="3.40.50.2300">
    <property type="match status" value="1"/>
</dbReference>
<dbReference type="CDD" id="cd17546">
    <property type="entry name" value="REC_hyHK_CKI1_RcsC-like"/>
    <property type="match status" value="1"/>
</dbReference>
<keyword evidence="5 12" id="KW-0418">Kinase</keyword>
<evidence type="ECO:0000313" key="12">
    <source>
        <dbReference type="EMBL" id="CUM95304.1"/>
    </source>
</evidence>
<feature type="domain" description="PAC" evidence="11">
    <location>
        <begin position="464"/>
        <end position="516"/>
    </location>
</feature>
<dbReference type="RefSeq" id="WP_005859501.1">
    <property type="nucleotide sequence ID" value="NZ_BQOC01000009.1"/>
</dbReference>
<dbReference type="EMBL" id="WKMO01000012">
    <property type="protein sequence ID" value="MSB74396.1"/>
    <property type="molecule type" value="Genomic_DNA"/>
</dbReference>
<dbReference type="InterPro" id="IPR001789">
    <property type="entry name" value="Sig_transdc_resp-reg_receiver"/>
</dbReference>
<keyword evidence="3 6" id="KW-0597">Phosphoprotein</keyword>
<dbReference type="Pfam" id="PF02518">
    <property type="entry name" value="HATPase_c"/>
    <property type="match status" value="1"/>
</dbReference>
<feature type="transmembrane region" description="Helical" evidence="8">
    <location>
        <begin position="366"/>
        <end position="386"/>
    </location>
</feature>
<dbReference type="Pfam" id="PF00512">
    <property type="entry name" value="HisKA"/>
    <property type="match status" value="1"/>
</dbReference>
<evidence type="ECO:0000256" key="4">
    <source>
        <dbReference type="ARBA" id="ARBA00022679"/>
    </source>
</evidence>
<dbReference type="FunFam" id="3.30.565.10:FF:000006">
    <property type="entry name" value="Sensor histidine kinase WalK"/>
    <property type="match status" value="1"/>
</dbReference>
<feature type="modified residue" description="4-aspartylphosphate" evidence="6">
    <location>
        <position position="817"/>
    </location>
</feature>
<dbReference type="EMBL" id="WKNE01000006">
    <property type="protein sequence ID" value="MRZ55127.1"/>
    <property type="molecule type" value="Genomic_DNA"/>
</dbReference>
<dbReference type="SMART" id="SM00448">
    <property type="entry name" value="REC"/>
    <property type="match status" value="1"/>
</dbReference>
<evidence type="ECO:0000256" key="3">
    <source>
        <dbReference type="ARBA" id="ARBA00022553"/>
    </source>
</evidence>
<dbReference type="OrthoDB" id="9796457at2"/>
<dbReference type="SUPFAM" id="SSF47384">
    <property type="entry name" value="Homodimeric domain of signal transducing histidine kinase"/>
    <property type="match status" value="1"/>
</dbReference>
<evidence type="ECO:0000256" key="7">
    <source>
        <dbReference type="SAM" id="Coils"/>
    </source>
</evidence>
<reference evidence="12 15" key="1">
    <citation type="submission" date="2015-09" db="EMBL/GenBank/DDBJ databases">
        <authorList>
            <consortium name="Pathogen Informatics"/>
        </authorList>
    </citation>
    <scope>NUCLEOTIDE SEQUENCE [LARGE SCALE GENOMIC DNA]</scope>
    <source>
        <strain evidence="12 15">2789STDY5608872</strain>
    </source>
</reference>
<organism evidence="12 15">
    <name type="scientific">Parabacteroides distasonis</name>
    <dbReference type="NCBI Taxonomy" id="823"/>
    <lineage>
        <taxon>Bacteria</taxon>
        <taxon>Pseudomonadati</taxon>
        <taxon>Bacteroidota</taxon>
        <taxon>Bacteroidia</taxon>
        <taxon>Bacteroidales</taxon>
        <taxon>Tannerellaceae</taxon>
        <taxon>Parabacteroides</taxon>
    </lineage>
</organism>
<dbReference type="InterPro" id="IPR005467">
    <property type="entry name" value="His_kinase_dom"/>
</dbReference>
<dbReference type="Gene3D" id="3.30.450.20">
    <property type="entry name" value="PAS domain"/>
    <property type="match status" value="1"/>
</dbReference>
<dbReference type="GO" id="GO:0000155">
    <property type="term" value="F:phosphorelay sensor kinase activity"/>
    <property type="evidence" value="ECO:0007669"/>
    <property type="project" value="InterPro"/>
</dbReference>
<keyword evidence="8" id="KW-1133">Transmembrane helix</keyword>
<evidence type="ECO:0000256" key="8">
    <source>
        <dbReference type="SAM" id="Phobius"/>
    </source>
</evidence>
<evidence type="ECO:0000256" key="1">
    <source>
        <dbReference type="ARBA" id="ARBA00000085"/>
    </source>
</evidence>
<sequence length="882" mass="100069">MTLLKNYIRFVLFIVLSLVFSFHLYATDNAGPILIISSYNPDTRNTTANISEFMEEYKRGGGISPVVIENMNCKSLPEAPLWDGKMRGILDKYKENNTPQLIIILGQEAWASYISQEYKPDIPVLCGMISKNAILLPDSDLNVAEWEPKYIDIQEYVDKGLHLGGFLYSYDVKENIRLIRKLYPKTQNIALITDNTYGGLAMQTLVKKEMENIKDLNLILLDGRKNNIYTIVEQIKNLPDQTVILIGTWRVDVNDGYYVGNATYTMMTANPRIPTFTLASVGIGHWAIGGFSPKYRPIGSDLAKEALSILEKKIAPKDIHPQIIPNGYVFDASKIKAFDISKLSLPHDATIINEDPSLFSKYRFEILLSVITVLFIFLIMILIFFIRTNKLKDKLLDLQKDNILIMNNIQASIYFIKPDYTVKWRNEVEFHDCIPEFGPANCFLVKNGVKPYCTRCTVAKAMETKKQVDITNEFGDGKYLHILANPVLDEHNNLIGVIFKKEDVTKQKQAENELRKAKEKAEESDRLKSAFLANMSHEIRTPLNAIVGFSGLLAVTENMEDKEEYINIINSNNDLLLQLINDILDLAKIEAGTLEFVDSDVDVNQLFSDIEQSSRLKAQDGVQVCFVEKIPNCILRTDRNRVSQVITNFINNAIKFTTQGSILFGYRRRDDELYFYVKDTGCGIAKDKIGQVFTRFVKLNSFVQGTGLGLSICQMIIKRLGGDIGVESEQGKGSTFWFTLPYSILEMQEVPHEKPKTENVQKSQSSKSATLLIAEDNESNYTLFQAMLKDYNLIHAWNGEQAIDLFNKYQPDLILMDLKMPIVDGYEATRVIREKNQSIPIIAVTAFAFAEDEERVKQSGFSSYIAKPIKPDKLIACINTYL</sequence>
<evidence type="ECO:0000259" key="9">
    <source>
        <dbReference type="PROSITE" id="PS50109"/>
    </source>
</evidence>
<keyword evidence="8" id="KW-0472">Membrane</keyword>
<evidence type="ECO:0000313" key="13">
    <source>
        <dbReference type="EMBL" id="MRZ55127.1"/>
    </source>
</evidence>
<gene>
    <name evidence="12" type="primary">luxQ_5</name>
    <name evidence="12" type="ORF">ERS852429_01274</name>
    <name evidence="13" type="ORF">GKD68_10225</name>
    <name evidence="14" type="ORF">GKD70_14090</name>
</gene>
<keyword evidence="4 12" id="KW-0808">Transferase</keyword>
<evidence type="ECO:0000313" key="16">
    <source>
        <dbReference type="Proteomes" id="UP000432516"/>
    </source>
</evidence>
<dbReference type="CDD" id="cd00082">
    <property type="entry name" value="HisKA"/>
    <property type="match status" value="1"/>
</dbReference>
<dbReference type="PROSITE" id="PS50113">
    <property type="entry name" value="PAC"/>
    <property type="match status" value="1"/>
</dbReference>
<dbReference type="InterPro" id="IPR036097">
    <property type="entry name" value="HisK_dim/P_sf"/>
</dbReference>
<feature type="domain" description="Response regulatory" evidence="10">
    <location>
        <begin position="770"/>
        <end position="882"/>
    </location>
</feature>
<dbReference type="InterPro" id="IPR011006">
    <property type="entry name" value="CheY-like_superfamily"/>
</dbReference>
<feature type="domain" description="Histidine kinase" evidence="9">
    <location>
        <begin position="534"/>
        <end position="744"/>
    </location>
</feature>
<accession>A0A173SX97</accession>
<dbReference type="PRINTS" id="PR00344">
    <property type="entry name" value="BCTRLSENSOR"/>
</dbReference>
<name>A0A173SX97_PARDI</name>
<dbReference type="PROSITE" id="PS50109">
    <property type="entry name" value="HIS_KIN"/>
    <property type="match status" value="1"/>
</dbReference>
<dbReference type="AlphaFoldDB" id="A0A173SX97"/>
<dbReference type="InterPro" id="IPR000700">
    <property type="entry name" value="PAS-assoc_C"/>
</dbReference>
<evidence type="ECO:0000256" key="6">
    <source>
        <dbReference type="PROSITE-ProRule" id="PRU00169"/>
    </source>
</evidence>
<evidence type="ECO:0000313" key="15">
    <source>
        <dbReference type="Proteomes" id="UP000095591"/>
    </source>
</evidence>
<keyword evidence="7" id="KW-0175">Coiled coil</keyword>
<dbReference type="Gene3D" id="1.10.287.130">
    <property type="match status" value="1"/>
</dbReference>
<reference evidence="16 17" key="2">
    <citation type="journal article" date="2019" name="Nat. Med.">
        <title>A library of human gut bacterial isolates paired with longitudinal multiomics data enables mechanistic microbiome research.</title>
        <authorList>
            <person name="Poyet M."/>
            <person name="Groussin M."/>
            <person name="Gibbons S.M."/>
            <person name="Avila-Pacheco J."/>
            <person name="Jiang X."/>
            <person name="Kearney S.M."/>
            <person name="Perrotta A.R."/>
            <person name="Berdy B."/>
            <person name="Zhao S."/>
            <person name="Lieberman T.D."/>
            <person name="Swanson P.K."/>
            <person name="Smith M."/>
            <person name="Roesemann S."/>
            <person name="Alexander J.E."/>
            <person name="Rich S.A."/>
            <person name="Livny J."/>
            <person name="Vlamakis H."/>
            <person name="Clish C."/>
            <person name="Bullock K."/>
            <person name="Deik A."/>
            <person name="Scott J."/>
            <person name="Pierce K.A."/>
            <person name="Xavier R.J."/>
            <person name="Alm E.J."/>
        </authorList>
    </citation>
    <scope>NUCLEOTIDE SEQUENCE [LARGE SCALE GENOMIC DNA]</scope>
    <source>
        <strain evidence="13 16">BIOML-A2</strain>
        <strain evidence="14 17">BIOML-A20</strain>
    </source>
</reference>
<dbReference type="Gene3D" id="3.30.565.10">
    <property type="entry name" value="Histidine kinase-like ATPase, C-terminal domain"/>
    <property type="match status" value="1"/>
</dbReference>
<dbReference type="EMBL" id="CYXP01000002">
    <property type="protein sequence ID" value="CUM95304.1"/>
    <property type="molecule type" value="Genomic_DNA"/>
</dbReference>
<dbReference type="InterPro" id="IPR003661">
    <property type="entry name" value="HisK_dim/P_dom"/>
</dbReference>
<proteinExistence type="predicted"/>
<protein>
    <recommendedName>
        <fullName evidence="2">histidine kinase</fullName>
        <ecNumber evidence="2">2.7.13.3</ecNumber>
    </recommendedName>
</protein>
<evidence type="ECO:0000313" key="17">
    <source>
        <dbReference type="Proteomes" id="UP000441609"/>
    </source>
</evidence>
<feature type="coiled-coil region" evidence="7">
    <location>
        <begin position="500"/>
        <end position="530"/>
    </location>
</feature>
<dbReference type="SMART" id="SM00388">
    <property type="entry name" value="HisKA"/>
    <property type="match status" value="1"/>
</dbReference>
<dbReference type="SUPFAM" id="SSF52172">
    <property type="entry name" value="CheY-like"/>
    <property type="match status" value="1"/>
</dbReference>
<dbReference type="PANTHER" id="PTHR43047">
    <property type="entry name" value="TWO-COMPONENT HISTIDINE PROTEIN KINASE"/>
    <property type="match status" value="1"/>
</dbReference>
<dbReference type="InterPro" id="IPR004358">
    <property type="entry name" value="Sig_transdc_His_kin-like_C"/>
</dbReference>
<dbReference type="Pfam" id="PF00072">
    <property type="entry name" value="Response_reg"/>
    <property type="match status" value="1"/>
</dbReference>
<dbReference type="Proteomes" id="UP000432516">
    <property type="component" value="Unassembled WGS sequence"/>
</dbReference>
<evidence type="ECO:0000259" key="10">
    <source>
        <dbReference type="PROSITE" id="PS50110"/>
    </source>
</evidence>
<dbReference type="SMART" id="SM00387">
    <property type="entry name" value="HATPase_c"/>
    <property type="match status" value="1"/>
</dbReference>
<evidence type="ECO:0000256" key="5">
    <source>
        <dbReference type="ARBA" id="ARBA00022777"/>
    </source>
</evidence>
<dbReference type="Proteomes" id="UP000095591">
    <property type="component" value="Unassembled WGS sequence"/>
</dbReference>
<evidence type="ECO:0000313" key="14">
    <source>
        <dbReference type="EMBL" id="MSB74396.1"/>
    </source>
</evidence>
<evidence type="ECO:0000259" key="11">
    <source>
        <dbReference type="PROSITE" id="PS50113"/>
    </source>
</evidence>
<evidence type="ECO:0000256" key="2">
    <source>
        <dbReference type="ARBA" id="ARBA00012438"/>
    </source>
</evidence>
<dbReference type="Proteomes" id="UP000441609">
    <property type="component" value="Unassembled WGS sequence"/>
</dbReference>
<keyword evidence="8" id="KW-0812">Transmembrane</keyword>
<dbReference type="EC" id="2.7.13.3" evidence="2"/>
<comment type="catalytic activity">
    <reaction evidence="1">
        <text>ATP + protein L-histidine = ADP + protein N-phospho-L-histidine.</text>
        <dbReference type="EC" id="2.7.13.3"/>
    </reaction>
</comment>
<dbReference type="InterPro" id="IPR036890">
    <property type="entry name" value="HATPase_C_sf"/>
</dbReference>
<dbReference type="CDD" id="cd16922">
    <property type="entry name" value="HATPase_EvgS-ArcB-TorS-like"/>
    <property type="match status" value="1"/>
</dbReference>
<dbReference type="SUPFAM" id="SSF55874">
    <property type="entry name" value="ATPase domain of HSP90 chaperone/DNA topoisomerase II/histidine kinase"/>
    <property type="match status" value="1"/>
</dbReference>
<dbReference type="InterPro" id="IPR003594">
    <property type="entry name" value="HATPase_dom"/>
</dbReference>